<evidence type="ECO:0000256" key="2">
    <source>
        <dbReference type="ARBA" id="ARBA00002972"/>
    </source>
</evidence>
<proteinExistence type="inferred from homology"/>
<dbReference type="Gene3D" id="2.40.30.10">
    <property type="entry name" value="Translation factors"/>
    <property type="match status" value="1"/>
</dbReference>
<evidence type="ECO:0000256" key="11">
    <source>
        <dbReference type="ARBA" id="ARBA00022630"/>
    </source>
</evidence>
<dbReference type="CDD" id="cd06188">
    <property type="entry name" value="NADH_quinone_reductase"/>
    <property type="match status" value="1"/>
</dbReference>
<protein>
    <recommendedName>
        <fullName evidence="7 27">Na(+)-translocating NADH-quinone reductase subunit F</fullName>
        <shortName evidence="27">Na(+)-NQR subunit F</shortName>
        <shortName evidence="27">Na(+)-translocating NQR subunit F</shortName>
        <ecNumber evidence="6 27">7.2.1.1</ecNumber>
    </recommendedName>
    <alternativeName>
        <fullName evidence="25 27">NQR complex subunit F</fullName>
    </alternativeName>
    <alternativeName>
        <fullName evidence="24 27">NQR-1 subunit F</fullName>
    </alternativeName>
</protein>
<evidence type="ECO:0000256" key="26">
    <source>
        <dbReference type="ARBA" id="ARBA00048891"/>
    </source>
</evidence>
<keyword evidence="23 27" id="KW-0739">Sodium transport</keyword>
<keyword evidence="10" id="KW-0997">Cell inner membrane</keyword>
<dbReference type="STRING" id="1796646.A4V02_08835"/>
<keyword evidence="14 27" id="KW-0274">FAD</keyword>
<evidence type="ECO:0000256" key="20">
    <source>
        <dbReference type="ARBA" id="ARBA00023065"/>
    </source>
</evidence>
<dbReference type="GO" id="GO:0005886">
    <property type="term" value="C:plasma membrane"/>
    <property type="evidence" value="ECO:0007669"/>
    <property type="project" value="UniProtKB-SubCell"/>
</dbReference>
<dbReference type="InterPro" id="IPR012675">
    <property type="entry name" value="Beta-grasp_dom_sf"/>
</dbReference>
<dbReference type="EMBL" id="CP015402">
    <property type="protein sequence ID" value="ANU63822.1"/>
    <property type="molecule type" value="Genomic_DNA"/>
</dbReference>
<dbReference type="Pfam" id="PF00111">
    <property type="entry name" value="Fer2"/>
    <property type="match status" value="1"/>
</dbReference>
<evidence type="ECO:0000256" key="23">
    <source>
        <dbReference type="ARBA" id="ARBA00023201"/>
    </source>
</evidence>
<evidence type="ECO:0000256" key="25">
    <source>
        <dbReference type="ARBA" id="ARBA00030787"/>
    </source>
</evidence>
<keyword evidence="17 27" id="KW-0411">Iron-sulfur</keyword>
<evidence type="ECO:0000256" key="24">
    <source>
        <dbReference type="ARBA" id="ARBA00030032"/>
    </source>
</evidence>
<dbReference type="NCBIfam" id="TIGR01941">
    <property type="entry name" value="nqrF"/>
    <property type="match status" value="1"/>
</dbReference>
<keyword evidence="8 27" id="KW-0813">Transport</keyword>
<dbReference type="GO" id="GO:0006814">
    <property type="term" value="P:sodium ion transport"/>
    <property type="evidence" value="ECO:0007669"/>
    <property type="project" value="UniProtKB-UniRule"/>
</dbReference>
<feature type="binding site" evidence="27">
    <location>
        <position position="87"/>
    </location>
    <ligand>
        <name>[2Fe-2S] cluster</name>
        <dbReference type="ChEBI" id="CHEBI:190135"/>
    </ligand>
</feature>
<keyword evidence="13 27" id="KW-0479">Metal-binding</keyword>
<evidence type="ECO:0000313" key="32">
    <source>
        <dbReference type="Proteomes" id="UP000186351"/>
    </source>
</evidence>
<evidence type="ECO:0000256" key="6">
    <source>
        <dbReference type="ARBA" id="ARBA00013099"/>
    </source>
</evidence>
<evidence type="ECO:0000256" key="27">
    <source>
        <dbReference type="HAMAP-Rule" id="MF_00430"/>
    </source>
</evidence>
<comment type="similarity">
    <text evidence="4 27">Belongs to the NqrF family.</text>
</comment>
<dbReference type="SUPFAM" id="SSF63380">
    <property type="entry name" value="Riboflavin synthase domain-like"/>
    <property type="match status" value="1"/>
</dbReference>
<evidence type="ECO:0000256" key="16">
    <source>
        <dbReference type="ARBA" id="ARBA00023004"/>
    </source>
</evidence>
<evidence type="ECO:0000256" key="5">
    <source>
        <dbReference type="ARBA" id="ARBA00011309"/>
    </source>
</evidence>
<evidence type="ECO:0000313" key="31">
    <source>
        <dbReference type="EMBL" id="TGY72007.1"/>
    </source>
</evidence>
<evidence type="ECO:0000256" key="10">
    <source>
        <dbReference type="ARBA" id="ARBA00022519"/>
    </source>
</evidence>
<dbReference type="SUPFAM" id="SSF54292">
    <property type="entry name" value="2Fe-2S ferredoxin-like"/>
    <property type="match status" value="1"/>
</dbReference>
<evidence type="ECO:0000259" key="28">
    <source>
        <dbReference type="PROSITE" id="PS51085"/>
    </source>
</evidence>
<reference evidence="32" key="1">
    <citation type="submission" date="2016-04" db="EMBL/GenBank/DDBJ databases">
        <title>Complete Genome Sequences of Twelve Strains of a Stable Defined Moderately Diverse Mouse Microbiota 2 (sDMDMm2).</title>
        <authorList>
            <person name="Uchimura Y."/>
            <person name="Wyss M."/>
            <person name="Brugiroux S."/>
            <person name="Limenitakis J.P."/>
            <person name="Stecher B."/>
            <person name="McCoy K.D."/>
            <person name="Macpherson A.J."/>
        </authorList>
    </citation>
    <scope>NUCLEOTIDE SEQUENCE [LARGE SCALE GENOMIC DNA]</scope>
    <source>
        <strain evidence="32">YL27</strain>
    </source>
</reference>
<feature type="domain" description="FAD-binding FR-type" evidence="29">
    <location>
        <begin position="141"/>
        <end position="291"/>
    </location>
</feature>
<keyword evidence="27" id="KW-0812">Transmembrane</keyword>
<dbReference type="OrthoDB" id="9806195at2"/>
<dbReference type="Proteomes" id="UP000186351">
    <property type="component" value="Chromosome"/>
</dbReference>
<comment type="cofactor">
    <cofactor evidence="1 27">
        <name>FAD</name>
        <dbReference type="ChEBI" id="CHEBI:57692"/>
    </cofactor>
</comment>
<dbReference type="Pfam" id="PF00175">
    <property type="entry name" value="NAD_binding_1"/>
    <property type="match status" value="1"/>
</dbReference>
<evidence type="ECO:0000256" key="22">
    <source>
        <dbReference type="ARBA" id="ARBA00023136"/>
    </source>
</evidence>
<dbReference type="GO" id="GO:0016655">
    <property type="term" value="F:oxidoreductase activity, acting on NAD(P)H, quinone or similar compound as acceptor"/>
    <property type="evidence" value="ECO:0007669"/>
    <property type="project" value="InterPro"/>
</dbReference>
<dbReference type="CDD" id="cd00207">
    <property type="entry name" value="fer2"/>
    <property type="match status" value="1"/>
</dbReference>
<comment type="subcellular location">
    <subcellularLocation>
        <location evidence="3">Cell inner membrane</location>
    </subcellularLocation>
    <subcellularLocation>
        <location evidence="27">Cell membrane</location>
        <topology evidence="27">Single-pass membrane protein</topology>
    </subcellularLocation>
</comment>
<dbReference type="Pfam" id="PF00970">
    <property type="entry name" value="FAD_binding_6"/>
    <property type="match status" value="1"/>
</dbReference>
<keyword evidence="19 27" id="KW-0915">Sodium</keyword>
<keyword evidence="20 27" id="KW-0406">Ion transport</keyword>
<dbReference type="PROSITE" id="PS51085">
    <property type="entry name" value="2FE2S_FER_2"/>
    <property type="match status" value="1"/>
</dbReference>
<evidence type="ECO:0000256" key="15">
    <source>
        <dbReference type="ARBA" id="ARBA00022967"/>
    </source>
</evidence>
<keyword evidence="16 27" id="KW-0408">Iron</keyword>
<dbReference type="InterPro" id="IPR010205">
    <property type="entry name" value="NqrF"/>
</dbReference>
<evidence type="ECO:0000256" key="12">
    <source>
        <dbReference type="ARBA" id="ARBA00022714"/>
    </source>
</evidence>
<dbReference type="KEGG" id="pary:A4V02_08835"/>
<accession>A0A1B1SAK9</accession>
<feature type="transmembrane region" description="Helical" evidence="27">
    <location>
        <begin position="15"/>
        <end position="37"/>
    </location>
</feature>
<comment type="cofactor">
    <cofactor evidence="27">
        <name>[2Fe-2S] cluster</name>
        <dbReference type="ChEBI" id="CHEBI:190135"/>
    </cofactor>
    <text evidence="27">Binds 1 [2Fe-2S] cluster.</text>
</comment>
<dbReference type="EC" id="7.2.1.1" evidence="6 27"/>
<evidence type="ECO:0000256" key="1">
    <source>
        <dbReference type="ARBA" id="ARBA00001974"/>
    </source>
</evidence>
<dbReference type="Proteomes" id="UP000306630">
    <property type="component" value="Unassembled WGS sequence"/>
</dbReference>
<dbReference type="GO" id="GO:0046872">
    <property type="term" value="F:metal ion binding"/>
    <property type="evidence" value="ECO:0007669"/>
    <property type="project" value="UniProtKB-KW"/>
</dbReference>
<dbReference type="InterPro" id="IPR001709">
    <property type="entry name" value="Flavoprot_Pyr_Nucl_cyt_Rdtase"/>
</dbReference>
<dbReference type="Gene3D" id="3.40.50.80">
    <property type="entry name" value="Nucleotide-binding domain of ferredoxin-NADP reductase (FNR) module"/>
    <property type="match status" value="1"/>
</dbReference>
<comment type="catalytic activity">
    <reaction evidence="26 27">
        <text>a ubiquinone + n Na(+)(in) + NADH + H(+) = a ubiquinol + n Na(+)(out) + NAD(+)</text>
        <dbReference type="Rhea" id="RHEA:47748"/>
        <dbReference type="Rhea" id="RHEA-COMP:9565"/>
        <dbReference type="Rhea" id="RHEA-COMP:9566"/>
        <dbReference type="ChEBI" id="CHEBI:15378"/>
        <dbReference type="ChEBI" id="CHEBI:16389"/>
        <dbReference type="ChEBI" id="CHEBI:17976"/>
        <dbReference type="ChEBI" id="CHEBI:29101"/>
        <dbReference type="ChEBI" id="CHEBI:57540"/>
        <dbReference type="ChEBI" id="CHEBI:57945"/>
        <dbReference type="EC" id="7.2.1.1"/>
    </reaction>
</comment>
<dbReference type="GO" id="GO:0009055">
    <property type="term" value="F:electron transfer activity"/>
    <property type="evidence" value="ECO:0007669"/>
    <property type="project" value="UniProtKB-UniRule"/>
</dbReference>
<keyword evidence="15 27" id="KW-1278">Translocase</keyword>
<reference evidence="30" key="2">
    <citation type="submission" date="2017-04" db="EMBL/GenBank/DDBJ databases">
        <title>Complete Genome Sequences of Twelve Strains of a Stable Defined Moderately Diverse Mouse Microbiota 2 (sDMDMm2).</title>
        <authorList>
            <person name="Uchimura Y."/>
            <person name="Wyss M."/>
            <person name="Brugiroux S."/>
            <person name="Limenitakis J.P."/>
            <person name="Stecher B."/>
            <person name="McCoy K.D."/>
            <person name="Macpherson A.J."/>
        </authorList>
    </citation>
    <scope>NUCLEOTIDE SEQUENCE</scope>
    <source>
        <strain evidence="30">YL27</strain>
    </source>
</reference>
<keyword evidence="12 27" id="KW-0001">2Fe-2S</keyword>
<keyword evidence="18 27" id="KW-0520">NAD</keyword>
<evidence type="ECO:0000256" key="21">
    <source>
        <dbReference type="ARBA" id="ARBA00023075"/>
    </source>
</evidence>
<evidence type="ECO:0000313" key="33">
    <source>
        <dbReference type="Proteomes" id="UP000306630"/>
    </source>
</evidence>
<evidence type="ECO:0000256" key="19">
    <source>
        <dbReference type="ARBA" id="ARBA00023053"/>
    </source>
</evidence>
<dbReference type="InterPro" id="IPR039261">
    <property type="entry name" value="FNR_nucleotide-bd"/>
</dbReference>
<comment type="function">
    <text evidence="2 27">NQR complex catalyzes the reduction of ubiquinone-1 to ubiquinol by two successive reactions, coupled with the transport of Na(+) ions from the cytoplasm to the periplasm. The first step is catalyzed by NqrF, which accepts electrons from NADH and reduces ubiquinone-1 to ubisemiquinone by a one-electron transfer pathway.</text>
</comment>
<dbReference type="InterPro" id="IPR036010">
    <property type="entry name" value="2Fe-2S_ferredoxin-like_sf"/>
</dbReference>
<evidence type="ECO:0000256" key="7">
    <source>
        <dbReference type="ARBA" id="ARBA00019729"/>
    </source>
</evidence>
<dbReference type="EMBL" id="SRYD01000044">
    <property type="protein sequence ID" value="TGY72007.1"/>
    <property type="molecule type" value="Genomic_DNA"/>
</dbReference>
<comment type="subunit">
    <text evidence="5 27">Composed of six subunits; NqrA, NqrB, NqrC, NqrD, NqrE and NqrF.</text>
</comment>
<dbReference type="SUPFAM" id="SSF52343">
    <property type="entry name" value="Ferredoxin reductase-like, C-terminal NADP-linked domain"/>
    <property type="match status" value="1"/>
</dbReference>
<evidence type="ECO:0000256" key="3">
    <source>
        <dbReference type="ARBA" id="ARBA00004533"/>
    </source>
</evidence>
<dbReference type="InterPro" id="IPR001433">
    <property type="entry name" value="OxRdtase_FAD/NAD-bd"/>
</dbReference>
<evidence type="ECO:0000259" key="29">
    <source>
        <dbReference type="PROSITE" id="PS51384"/>
    </source>
</evidence>
<dbReference type="InterPro" id="IPR017938">
    <property type="entry name" value="Riboflavin_synthase-like_b-brl"/>
</dbReference>
<dbReference type="PROSITE" id="PS51384">
    <property type="entry name" value="FAD_FR"/>
    <property type="match status" value="1"/>
</dbReference>
<evidence type="ECO:0000313" key="30">
    <source>
        <dbReference type="EMBL" id="ANU63822.1"/>
    </source>
</evidence>
<dbReference type="PRINTS" id="PR00371">
    <property type="entry name" value="FPNCR"/>
</dbReference>
<dbReference type="InterPro" id="IPR001041">
    <property type="entry name" value="2Fe-2S_ferredoxin-type"/>
</dbReference>
<keyword evidence="22 27" id="KW-0472">Membrane</keyword>
<evidence type="ECO:0000256" key="17">
    <source>
        <dbReference type="ARBA" id="ARBA00023014"/>
    </source>
</evidence>
<dbReference type="HAMAP" id="MF_00430">
    <property type="entry name" value="NqrF"/>
    <property type="match status" value="1"/>
</dbReference>
<feature type="binding site" evidence="27">
    <location>
        <position position="81"/>
    </location>
    <ligand>
        <name>[2Fe-2S] cluster</name>
        <dbReference type="ChEBI" id="CHEBI:190135"/>
    </ligand>
</feature>
<dbReference type="InterPro" id="IPR008333">
    <property type="entry name" value="Cbr1-like_FAD-bd_dom"/>
</dbReference>
<feature type="binding site" evidence="27">
    <location>
        <position position="122"/>
    </location>
    <ligand>
        <name>[2Fe-2S] cluster</name>
        <dbReference type="ChEBI" id="CHEBI:190135"/>
    </ligand>
</feature>
<keyword evidence="27" id="KW-1133">Transmembrane helix</keyword>
<keyword evidence="21 27" id="KW-0830">Ubiquinone</keyword>
<evidence type="ECO:0000256" key="8">
    <source>
        <dbReference type="ARBA" id="ARBA00022448"/>
    </source>
</evidence>
<feature type="binding site" evidence="27">
    <location>
        <position position="90"/>
    </location>
    <ligand>
        <name>[2Fe-2S] cluster</name>
        <dbReference type="ChEBI" id="CHEBI:190135"/>
    </ligand>
</feature>
<dbReference type="AlphaFoldDB" id="A0A1B1SAK9"/>
<organism evidence="30 32">
    <name type="scientific">Muribaculum intestinale</name>
    <dbReference type="NCBI Taxonomy" id="1796646"/>
    <lineage>
        <taxon>Bacteria</taxon>
        <taxon>Pseudomonadati</taxon>
        <taxon>Bacteroidota</taxon>
        <taxon>Bacteroidia</taxon>
        <taxon>Bacteroidales</taxon>
        <taxon>Muribaculaceae</taxon>
        <taxon>Muribaculum</taxon>
    </lineage>
</organism>
<accession>A0A1Z2XI25</accession>
<name>A0A1B1SAK9_9BACT</name>
<dbReference type="PANTHER" id="PTHR43644">
    <property type="entry name" value="NA(+)-TRANSLOCATING NADH-QUINONE REDUCTASE SUBUNIT"/>
    <property type="match status" value="1"/>
</dbReference>
<dbReference type="InterPro" id="IPR017927">
    <property type="entry name" value="FAD-bd_FR_type"/>
</dbReference>
<reference evidence="31 33" key="3">
    <citation type="submission" date="2019-04" db="EMBL/GenBank/DDBJ databases">
        <title>Microbes associate with the intestines of laboratory mice.</title>
        <authorList>
            <person name="Navarre W."/>
            <person name="Wong E."/>
            <person name="Huang K."/>
            <person name="Tropini C."/>
            <person name="Ng K."/>
            <person name="Yu B."/>
        </authorList>
    </citation>
    <scope>NUCLEOTIDE SEQUENCE [LARGE SCALE GENOMIC DNA]</scope>
    <source>
        <strain evidence="31 33">NM06_A21</strain>
    </source>
</reference>
<sequence length="434" mass="48251">MNTLSLTILASTGSLTVIAGVAIFLIITLLLVAMLLVAKKFLVKTGQVRININNDKDVFAQSGKTLLSTLADQNVFLSSACGGKGSCGQCKVQVFEGGGNILPTETVHFTRKEMKDNWRLGCQVKVKDDMKIGVPASVLDVKEWECEVISNKNVATFIKEFIVALPPGEHMNFLPGSYAQIKIPTYEMDYDKDIDKSLIGEEYLPAWEKFGLFGLKCRNTSATVRAYSMANYPEEGDRIMLTVRIATPPFKPKPEVGFQDVMPGIASSYIFTLKPGDKVVMSGPYGDFHPIFDSKNEMMWVGGGAGMAPLRAQIMYLTRTLNTTDRVMNYFYGARALNEVFYLEDFLQLEKDFPNFKFHLALDRPDPAADAAGVKYTPGFVHQVIYETYLKNHPAPEDIEYYMCGPGPMSKAVEKMLWDLGVPSENLMYDNFGG</sequence>
<dbReference type="PANTHER" id="PTHR43644:SF1">
    <property type="entry name" value="NAD(P)H-FLAVIN REDUCTASE"/>
    <property type="match status" value="1"/>
</dbReference>
<evidence type="ECO:0000256" key="9">
    <source>
        <dbReference type="ARBA" id="ARBA00022475"/>
    </source>
</evidence>
<feature type="domain" description="2Fe-2S ferredoxin-type" evidence="28">
    <location>
        <begin position="46"/>
        <end position="138"/>
    </location>
</feature>
<keyword evidence="11 27" id="KW-0285">Flavoprotein</keyword>
<gene>
    <name evidence="27" type="primary">nqrF</name>
    <name evidence="30" type="ORF">A4V02_08835</name>
    <name evidence="31" type="ORF">E5333_10700</name>
</gene>
<dbReference type="Gene3D" id="3.10.20.30">
    <property type="match status" value="1"/>
</dbReference>
<keyword evidence="9 27" id="KW-1003">Cell membrane</keyword>
<evidence type="ECO:0000256" key="14">
    <source>
        <dbReference type="ARBA" id="ARBA00022827"/>
    </source>
</evidence>
<keyword evidence="32" id="KW-1185">Reference proteome</keyword>
<evidence type="ECO:0000256" key="4">
    <source>
        <dbReference type="ARBA" id="ARBA00005570"/>
    </source>
</evidence>
<dbReference type="GO" id="GO:0051537">
    <property type="term" value="F:2 iron, 2 sulfur cluster binding"/>
    <property type="evidence" value="ECO:0007669"/>
    <property type="project" value="UniProtKB-KW"/>
</dbReference>
<evidence type="ECO:0000256" key="13">
    <source>
        <dbReference type="ARBA" id="ARBA00022723"/>
    </source>
</evidence>
<evidence type="ECO:0000256" key="18">
    <source>
        <dbReference type="ARBA" id="ARBA00023027"/>
    </source>
</evidence>